<name>A0ABY7THM5_9SPHN</name>
<keyword evidence="5 9" id="KW-0798">TonB box</keyword>
<dbReference type="PANTHER" id="PTHR47234:SF1">
    <property type="entry name" value="TONB-DEPENDENT RECEPTOR"/>
    <property type="match status" value="1"/>
</dbReference>
<dbReference type="InterPro" id="IPR036942">
    <property type="entry name" value="Beta-barrel_TonB_sf"/>
</dbReference>
<proteinExistence type="inferred from homology"/>
<dbReference type="SUPFAM" id="SSF56935">
    <property type="entry name" value="Porins"/>
    <property type="match status" value="1"/>
</dbReference>
<dbReference type="InterPro" id="IPR000531">
    <property type="entry name" value="Beta-barrel_TonB"/>
</dbReference>
<evidence type="ECO:0000256" key="2">
    <source>
        <dbReference type="ARBA" id="ARBA00022448"/>
    </source>
</evidence>
<keyword evidence="14" id="KW-1185">Reference proteome</keyword>
<evidence type="ECO:0000256" key="1">
    <source>
        <dbReference type="ARBA" id="ARBA00004571"/>
    </source>
</evidence>
<evidence type="ECO:0000256" key="8">
    <source>
        <dbReference type="PROSITE-ProRule" id="PRU01360"/>
    </source>
</evidence>
<evidence type="ECO:0000256" key="6">
    <source>
        <dbReference type="ARBA" id="ARBA00023136"/>
    </source>
</evidence>
<keyword evidence="2 8" id="KW-0813">Transport</keyword>
<dbReference type="PANTHER" id="PTHR47234">
    <property type="match status" value="1"/>
</dbReference>
<sequence>MVRRDMPSHPVPVSPGPGRFGERPLGAARSPKARYTVQTSTLFSRLKGTAALSALACATFAAAPAFAQSAAPVTKTAATPAEPAADEIVVTGTIFRRTATETSSPVDVVKADSLDTRGIATIQDAIQQLASNNGPALTNSFTANGAFAGGASAVSLRGLSTNSTLVLFDGLRAAYYPLADDGSRNFVDLNTIPEDIIDRIEVLRDGASSTYGADAIAGVVNIITKKEFKGLGGRVEAGISERGDAAQYRMNLTAGFGDLATNGINAYVSGFYYKTSELENQDRKYPFNSDDLRGVCYDGSCGGNSVLNGQGAALISTGANFLVRPYASAGDPTFATPQGRWQNLSGCGNGTARPTTAAEAGTANPSTVCTYDSTKLWGTISPRIERFGGSMHVAALVGDSIDAYGEINFIQTTSSYDGAPATFYGNAPTGISYPQFSTSSNYIVRNPDGTFGINTTRSPGSAFLSLPVYVCAARVNCATAADRRLNPNNPFAASNQVARLVGRITEKQTYNETRNRAYRAALGVKGAISDNWAFDVGATAMHTDLRRTQKGYVYIQRLLDVIADGSFNFRNPLSNTPAQFDYLMPDNITNSTSDMLQAQATLSTTLFELPGGPMQLGFGGSIRYEAVDAPSANDDYNGPTQRYFTLNAFGTKGSRKVYSAFAELDAPVIDQVTVNASGRYDKYSSGQDAFSPKIGVKFTPVRQVLLRGTYSKGFRIPSFGEANALPTTGYVANTAALFNNAYLAQYGCTLANFATVCPTYIRSGSYGQTTLASPNLKPEKSRSFTGGLLLEPFRNVSFTVDYYNIKKTGAITSPSNAPALSAYYTNGTIPAGYTVIADGVDPAFPNAKPRVAFVQAQLINANTLKTSGIDFGANTTVKLSDGITWNSTLSGSYIIKLSQIVDGVEERYDGTLGNFNLTAGNGTSKWKGYWQNSLEFNRFRVSGTVNYYGGYDLSAMDQGTDYKDCGLSSGFTPCHTKGYWTVDLSGQVKVNEKFTVYGSINNVLDDMPPLDPVTYGAHLYNAVQGGNGILGRYFRAGVKFGF</sequence>
<evidence type="ECO:0000259" key="12">
    <source>
        <dbReference type="Pfam" id="PF07715"/>
    </source>
</evidence>
<accession>A0ABY7THM5</accession>
<protein>
    <submittedName>
        <fullName evidence="13">TonB-dependent receptor</fullName>
    </submittedName>
</protein>
<evidence type="ECO:0000256" key="9">
    <source>
        <dbReference type="RuleBase" id="RU003357"/>
    </source>
</evidence>
<dbReference type="InterPro" id="IPR039426">
    <property type="entry name" value="TonB-dep_rcpt-like"/>
</dbReference>
<feature type="domain" description="TonB-dependent receptor-like beta-barrel" evidence="11">
    <location>
        <begin position="498"/>
        <end position="1003"/>
    </location>
</feature>
<dbReference type="InterPro" id="IPR037066">
    <property type="entry name" value="Plug_dom_sf"/>
</dbReference>
<evidence type="ECO:0000259" key="11">
    <source>
        <dbReference type="Pfam" id="PF00593"/>
    </source>
</evidence>
<comment type="subcellular location">
    <subcellularLocation>
        <location evidence="1 8">Cell outer membrane</location>
        <topology evidence="1 8">Multi-pass membrane protein</topology>
    </subcellularLocation>
</comment>
<keyword evidence="4 8" id="KW-0812">Transmembrane</keyword>
<dbReference type="EMBL" id="CP117411">
    <property type="protein sequence ID" value="WCT72435.1"/>
    <property type="molecule type" value="Genomic_DNA"/>
</dbReference>
<dbReference type="PROSITE" id="PS52016">
    <property type="entry name" value="TONB_DEPENDENT_REC_3"/>
    <property type="match status" value="1"/>
</dbReference>
<evidence type="ECO:0000313" key="14">
    <source>
        <dbReference type="Proteomes" id="UP001220395"/>
    </source>
</evidence>
<evidence type="ECO:0000256" key="5">
    <source>
        <dbReference type="ARBA" id="ARBA00023077"/>
    </source>
</evidence>
<feature type="domain" description="TonB-dependent receptor plug" evidence="12">
    <location>
        <begin position="100"/>
        <end position="219"/>
    </location>
</feature>
<evidence type="ECO:0000256" key="4">
    <source>
        <dbReference type="ARBA" id="ARBA00022692"/>
    </source>
</evidence>
<dbReference type="Pfam" id="PF00593">
    <property type="entry name" value="TonB_dep_Rec_b-barrel"/>
    <property type="match status" value="1"/>
</dbReference>
<dbReference type="RefSeq" id="WP_273686396.1">
    <property type="nucleotide sequence ID" value="NZ_CP117411.1"/>
</dbReference>
<dbReference type="Proteomes" id="UP001220395">
    <property type="component" value="Chromosome"/>
</dbReference>
<feature type="region of interest" description="Disordered" evidence="10">
    <location>
        <begin position="1"/>
        <end position="31"/>
    </location>
</feature>
<organism evidence="13 14">
    <name type="scientific">Sphingomonas naphthae</name>
    <dbReference type="NCBI Taxonomy" id="1813468"/>
    <lineage>
        <taxon>Bacteria</taxon>
        <taxon>Pseudomonadati</taxon>
        <taxon>Pseudomonadota</taxon>
        <taxon>Alphaproteobacteria</taxon>
        <taxon>Sphingomonadales</taxon>
        <taxon>Sphingomonadaceae</taxon>
        <taxon>Sphingomonas</taxon>
    </lineage>
</organism>
<evidence type="ECO:0000256" key="3">
    <source>
        <dbReference type="ARBA" id="ARBA00022452"/>
    </source>
</evidence>
<keyword evidence="7 8" id="KW-0998">Cell outer membrane</keyword>
<evidence type="ECO:0000256" key="10">
    <source>
        <dbReference type="SAM" id="MobiDB-lite"/>
    </source>
</evidence>
<comment type="similarity">
    <text evidence="8 9">Belongs to the TonB-dependent receptor family.</text>
</comment>
<keyword evidence="6 8" id="KW-0472">Membrane</keyword>
<evidence type="ECO:0000313" key="13">
    <source>
        <dbReference type="EMBL" id="WCT72435.1"/>
    </source>
</evidence>
<gene>
    <name evidence="13" type="ORF">PQ455_12395</name>
</gene>
<keyword evidence="13" id="KW-0675">Receptor</keyword>
<dbReference type="Gene3D" id="2.170.130.10">
    <property type="entry name" value="TonB-dependent receptor, plug domain"/>
    <property type="match status" value="1"/>
</dbReference>
<dbReference type="Gene3D" id="2.40.170.20">
    <property type="entry name" value="TonB-dependent receptor, beta-barrel domain"/>
    <property type="match status" value="1"/>
</dbReference>
<keyword evidence="3 8" id="KW-1134">Transmembrane beta strand</keyword>
<dbReference type="Pfam" id="PF07715">
    <property type="entry name" value="Plug"/>
    <property type="match status" value="1"/>
</dbReference>
<evidence type="ECO:0000256" key="7">
    <source>
        <dbReference type="ARBA" id="ARBA00023237"/>
    </source>
</evidence>
<reference evidence="13 14" key="1">
    <citation type="submission" date="2023-02" db="EMBL/GenBank/DDBJ databases">
        <title>Genome sequence of Sphingomonas naphthae.</title>
        <authorList>
            <person name="Kim S."/>
            <person name="Heo J."/>
            <person name="Kwon S.-W."/>
        </authorList>
    </citation>
    <scope>NUCLEOTIDE SEQUENCE [LARGE SCALE GENOMIC DNA]</scope>
    <source>
        <strain evidence="13 14">KACC 18716</strain>
    </source>
</reference>
<dbReference type="InterPro" id="IPR012910">
    <property type="entry name" value="Plug_dom"/>
</dbReference>